<dbReference type="Pfam" id="PF07883">
    <property type="entry name" value="Cupin_2"/>
    <property type="match status" value="1"/>
</dbReference>
<dbReference type="RefSeq" id="WP_106611404.1">
    <property type="nucleotide sequence ID" value="NZ_JAUSTO010000012.1"/>
</dbReference>
<keyword evidence="4" id="KW-1185">Reference proteome</keyword>
<dbReference type="Proteomes" id="UP001241537">
    <property type="component" value="Unassembled WGS sequence"/>
</dbReference>
<sequence>MKHSISIGTKIKALRTEKKYTLKELSEKSGLSIGFLSQLEHGKSTIAIDSLAKLAEILDADLSSFFTSVPAPGKDQPVCRSFELQCSQVSPQIVQYILSNNVGEFTCLPRIFHLMPFANSDLGEFELYQHKGEEFVYVMEGVLEVYLNGQHYLLNPGDSVQIHSEQPHNWVNPTNCITKILTINSPNPFRTNNEVKLIF</sequence>
<evidence type="ECO:0000259" key="2">
    <source>
        <dbReference type="PROSITE" id="PS50943"/>
    </source>
</evidence>
<dbReference type="Pfam" id="PF01381">
    <property type="entry name" value="HTH_3"/>
    <property type="match status" value="1"/>
</dbReference>
<feature type="domain" description="HTH cro/C1-type" evidence="2">
    <location>
        <begin position="11"/>
        <end position="65"/>
    </location>
</feature>
<dbReference type="InterPro" id="IPR050807">
    <property type="entry name" value="TransReg_Diox_bact_type"/>
</dbReference>
<dbReference type="SUPFAM" id="SSF51182">
    <property type="entry name" value="RmlC-like cupins"/>
    <property type="match status" value="1"/>
</dbReference>
<reference evidence="3" key="1">
    <citation type="submission" date="2023-07" db="EMBL/GenBank/DDBJ databases">
        <title>Genomic Encyclopedia of Type Strains, Phase IV (KMG-IV): sequencing the most valuable type-strain genomes for metagenomic binning, comparative biology and taxonomic classification.</title>
        <authorList>
            <person name="Goeker M."/>
        </authorList>
    </citation>
    <scope>NUCLEOTIDE SEQUENCE</scope>
    <source>
        <strain evidence="3">DSM 19659</strain>
    </source>
</reference>
<dbReference type="GO" id="GO:0003677">
    <property type="term" value="F:DNA binding"/>
    <property type="evidence" value="ECO:0007669"/>
    <property type="project" value="UniProtKB-KW"/>
</dbReference>
<evidence type="ECO:0000256" key="1">
    <source>
        <dbReference type="ARBA" id="ARBA00023125"/>
    </source>
</evidence>
<dbReference type="CDD" id="cd00093">
    <property type="entry name" value="HTH_XRE"/>
    <property type="match status" value="1"/>
</dbReference>
<dbReference type="InterPro" id="IPR010982">
    <property type="entry name" value="Lambda_DNA-bd_dom_sf"/>
</dbReference>
<dbReference type="InterPro" id="IPR013096">
    <property type="entry name" value="Cupin_2"/>
</dbReference>
<dbReference type="EMBL" id="JAUSTO010000012">
    <property type="protein sequence ID" value="MDQ0153119.1"/>
    <property type="molecule type" value="Genomic_DNA"/>
</dbReference>
<dbReference type="GO" id="GO:0005829">
    <property type="term" value="C:cytosol"/>
    <property type="evidence" value="ECO:0007669"/>
    <property type="project" value="TreeGrafter"/>
</dbReference>
<dbReference type="AlphaFoldDB" id="A0AAE3VB70"/>
<evidence type="ECO:0000313" key="3">
    <source>
        <dbReference type="EMBL" id="MDQ0153119.1"/>
    </source>
</evidence>
<comment type="caution">
    <text evidence="3">The sequence shown here is derived from an EMBL/GenBank/DDBJ whole genome shotgun (WGS) entry which is preliminary data.</text>
</comment>
<dbReference type="Gene3D" id="2.60.120.10">
    <property type="entry name" value="Jelly Rolls"/>
    <property type="match status" value="1"/>
</dbReference>
<dbReference type="SMART" id="SM00530">
    <property type="entry name" value="HTH_XRE"/>
    <property type="match status" value="1"/>
</dbReference>
<dbReference type="PROSITE" id="PS50943">
    <property type="entry name" value="HTH_CROC1"/>
    <property type="match status" value="1"/>
</dbReference>
<dbReference type="InterPro" id="IPR001387">
    <property type="entry name" value="Cro/C1-type_HTH"/>
</dbReference>
<dbReference type="GO" id="GO:0003700">
    <property type="term" value="F:DNA-binding transcription factor activity"/>
    <property type="evidence" value="ECO:0007669"/>
    <property type="project" value="TreeGrafter"/>
</dbReference>
<dbReference type="Gene3D" id="1.10.260.40">
    <property type="entry name" value="lambda repressor-like DNA-binding domains"/>
    <property type="match status" value="1"/>
</dbReference>
<protein>
    <submittedName>
        <fullName evidence="3">Transcriptional regulator with XRE-family HTH domain</fullName>
    </submittedName>
</protein>
<dbReference type="CDD" id="cd02209">
    <property type="entry name" value="cupin_XRE_C"/>
    <property type="match status" value="1"/>
</dbReference>
<dbReference type="PANTHER" id="PTHR46797:SF25">
    <property type="entry name" value="TRANSCRIPTIONAL REGULATOR"/>
    <property type="match status" value="1"/>
</dbReference>
<accession>A0AAE3VB70</accession>
<dbReference type="PANTHER" id="PTHR46797">
    <property type="entry name" value="HTH-TYPE TRANSCRIPTIONAL REGULATOR"/>
    <property type="match status" value="1"/>
</dbReference>
<evidence type="ECO:0000313" key="4">
    <source>
        <dbReference type="Proteomes" id="UP001241537"/>
    </source>
</evidence>
<dbReference type="SUPFAM" id="SSF47413">
    <property type="entry name" value="lambda repressor-like DNA-binding domains"/>
    <property type="match status" value="1"/>
</dbReference>
<keyword evidence="1" id="KW-0238">DNA-binding</keyword>
<organism evidence="3 4">
    <name type="scientific">Moryella indoligenes</name>
    <dbReference type="NCBI Taxonomy" id="371674"/>
    <lineage>
        <taxon>Bacteria</taxon>
        <taxon>Bacillati</taxon>
        <taxon>Bacillota</taxon>
        <taxon>Clostridia</taxon>
        <taxon>Lachnospirales</taxon>
        <taxon>Lachnospiraceae</taxon>
        <taxon>Moryella</taxon>
    </lineage>
</organism>
<dbReference type="InterPro" id="IPR011051">
    <property type="entry name" value="RmlC_Cupin_sf"/>
</dbReference>
<dbReference type="InterPro" id="IPR014710">
    <property type="entry name" value="RmlC-like_jellyroll"/>
</dbReference>
<name>A0AAE3VB70_9FIRM</name>
<gene>
    <name evidence="3" type="ORF">J2S20_001828</name>
</gene>
<proteinExistence type="predicted"/>